<dbReference type="EMBL" id="JAEHHL010000008">
    <property type="protein sequence ID" value="MBK0400322.1"/>
    <property type="molecule type" value="Genomic_DNA"/>
</dbReference>
<dbReference type="InterPro" id="IPR003439">
    <property type="entry name" value="ABC_transporter-like_ATP-bd"/>
</dbReference>
<evidence type="ECO:0000256" key="1">
    <source>
        <dbReference type="ARBA" id="ARBA00005417"/>
    </source>
</evidence>
<dbReference type="AlphaFoldDB" id="A0A8J7SDW6"/>
<keyword evidence="8" id="KW-1185">Reference proteome</keyword>
<feature type="domain" description="ABC transporter" evidence="6">
    <location>
        <begin position="19"/>
        <end position="252"/>
    </location>
</feature>
<accession>A0A8J7SDW6</accession>
<dbReference type="PROSITE" id="PS50893">
    <property type="entry name" value="ABC_TRANSPORTER_2"/>
    <property type="match status" value="1"/>
</dbReference>
<organism evidence="7 8">
    <name type="scientific">Thermohalobaculum xanthum</name>
    <dbReference type="NCBI Taxonomy" id="2753746"/>
    <lineage>
        <taxon>Bacteria</taxon>
        <taxon>Pseudomonadati</taxon>
        <taxon>Pseudomonadota</taxon>
        <taxon>Alphaproteobacteria</taxon>
        <taxon>Rhodobacterales</taxon>
        <taxon>Paracoccaceae</taxon>
        <taxon>Thermohalobaculum</taxon>
    </lineage>
</organism>
<feature type="region of interest" description="Disordered" evidence="5">
    <location>
        <begin position="1"/>
        <end position="22"/>
    </location>
</feature>
<dbReference type="GO" id="GO:0016887">
    <property type="term" value="F:ATP hydrolysis activity"/>
    <property type="evidence" value="ECO:0007669"/>
    <property type="project" value="InterPro"/>
</dbReference>
<dbReference type="Pfam" id="PF00005">
    <property type="entry name" value="ABC_tran"/>
    <property type="match status" value="1"/>
</dbReference>
<evidence type="ECO:0000313" key="7">
    <source>
        <dbReference type="EMBL" id="MBK0400322.1"/>
    </source>
</evidence>
<name>A0A8J7SDW6_9RHOB</name>
<dbReference type="Proteomes" id="UP000655420">
    <property type="component" value="Unassembled WGS sequence"/>
</dbReference>
<evidence type="ECO:0000256" key="4">
    <source>
        <dbReference type="ARBA" id="ARBA00022840"/>
    </source>
</evidence>
<proteinExistence type="inferred from homology"/>
<evidence type="ECO:0000313" key="8">
    <source>
        <dbReference type="Proteomes" id="UP000655420"/>
    </source>
</evidence>
<dbReference type="PROSITE" id="PS00211">
    <property type="entry name" value="ABC_TRANSPORTER_1"/>
    <property type="match status" value="1"/>
</dbReference>
<evidence type="ECO:0000256" key="3">
    <source>
        <dbReference type="ARBA" id="ARBA00022741"/>
    </source>
</evidence>
<keyword evidence="3" id="KW-0547">Nucleotide-binding</keyword>
<dbReference type="InterPro" id="IPR003593">
    <property type="entry name" value="AAA+_ATPase"/>
</dbReference>
<comment type="similarity">
    <text evidence="1">Belongs to the ABC transporter superfamily.</text>
</comment>
<reference evidence="7" key="1">
    <citation type="submission" date="2020-12" db="EMBL/GenBank/DDBJ databases">
        <title>Bacterial taxonomy.</title>
        <authorList>
            <person name="Pan X."/>
        </authorList>
    </citation>
    <scope>NUCLEOTIDE SEQUENCE</scope>
    <source>
        <strain evidence="7">M0105</strain>
    </source>
</reference>
<evidence type="ECO:0000256" key="2">
    <source>
        <dbReference type="ARBA" id="ARBA00022448"/>
    </source>
</evidence>
<evidence type="ECO:0000256" key="5">
    <source>
        <dbReference type="SAM" id="MobiDB-lite"/>
    </source>
</evidence>
<dbReference type="InterPro" id="IPR017871">
    <property type="entry name" value="ABC_transporter-like_CS"/>
</dbReference>
<feature type="compositionally biased region" description="Basic and acidic residues" evidence="5">
    <location>
        <begin position="1"/>
        <end position="11"/>
    </location>
</feature>
<dbReference type="PANTHER" id="PTHR42788:SF19">
    <property type="entry name" value="ALIPHATIC SULFONATES IMPORT ATP-BINDING PROTEIN SSUB 2"/>
    <property type="match status" value="1"/>
</dbReference>
<protein>
    <submittedName>
        <fullName evidence="7">ABC transporter ATP-binding protein</fullName>
    </submittedName>
</protein>
<dbReference type="InterPro" id="IPR027417">
    <property type="entry name" value="P-loop_NTPase"/>
</dbReference>
<dbReference type="SMART" id="SM00382">
    <property type="entry name" value="AAA"/>
    <property type="match status" value="1"/>
</dbReference>
<gene>
    <name evidence="7" type="ORF">H0I76_14070</name>
</gene>
<dbReference type="GO" id="GO:0005524">
    <property type="term" value="F:ATP binding"/>
    <property type="evidence" value="ECO:0007669"/>
    <property type="project" value="UniProtKB-KW"/>
</dbReference>
<keyword evidence="4 7" id="KW-0067">ATP-binding</keyword>
<dbReference type="PANTHER" id="PTHR42788">
    <property type="entry name" value="TAURINE IMPORT ATP-BINDING PROTEIN-RELATED"/>
    <property type="match status" value="1"/>
</dbReference>
<comment type="caution">
    <text evidence="7">The sequence shown here is derived from an EMBL/GenBank/DDBJ whole genome shotgun (WGS) entry which is preliminary data.</text>
</comment>
<sequence>MPPLRHGDAARGRLLGHGAEGRGVTPAPGIRIRGTLDFGDGYRIPGLDLDVPAGQWTCLLGPSGVGKSTLLRLIAGLDAGGALEGEIAASDGRALAGRIAWMGQSDLLAPWLDVAGNVGLGARLRGERADPARIEGLIAEVGLAGHKAKRPPALSGGMRQRVALARTLMEDRPVALLDEPFSALDARTRAEMQELAFRVLAGRTVLIVTHDPAEAARLGHQIHVMTEIGLSPFPAPAAPPIRPAGARETLEAQAALLAALRAPGAVIEGVS</sequence>
<keyword evidence="2" id="KW-0813">Transport</keyword>
<dbReference type="Gene3D" id="3.40.50.300">
    <property type="entry name" value="P-loop containing nucleotide triphosphate hydrolases"/>
    <property type="match status" value="1"/>
</dbReference>
<evidence type="ECO:0000259" key="6">
    <source>
        <dbReference type="PROSITE" id="PS50893"/>
    </source>
</evidence>
<dbReference type="SUPFAM" id="SSF52540">
    <property type="entry name" value="P-loop containing nucleoside triphosphate hydrolases"/>
    <property type="match status" value="1"/>
</dbReference>
<dbReference type="InterPro" id="IPR050166">
    <property type="entry name" value="ABC_transporter_ATP-bind"/>
</dbReference>